<dbReference type="RefSeq" id="WP_089374961.1">
    <property type="nucleotide sequence ID" value="NZ_FZOA01000003.1"/>
</dbReference>
<comment type="caution">
    <text evidence="6">Lacks conserved residue(s) required for the propagation of feature annotation.</text>
</comment>
<dbReference type="Proteomes" id="UP000198305">
    <property type="component" value="Unassembled WGS sequence"/>
</dbReference>
<comment type="similarity">
    <text evidence="6">In the N-terminal section; belongs to the bacterial solute-binding protein 3 family.</text>
</comment>
<comment type="subcellular location">
    <subcellularLocation>
        <location evidence="6">Cell outer membrane</location>
        <topology evidence="6">Peripheral membrane protein</topology>
    </subcellularLocation>
    <text evidence="6">Attached to the inner leaflet of the outer membrane.</text>
</comment>
<accession>A0A238YUC2</accession>
<comment type="domain">
    <text evidence="6">The N-terminal domain does not have lytic activity and probably modulates enzymatic activity. The C-terminal domain is the catalytic active domain.</text>
</comment>
<dbReference type="HAMAP" id="MF_02016">
    <property type="entry name" value="MltF"/>
    <property type="match status" value="1"/>
</dbReference>
<evidence type="ECO:0000313" key="8">
    <source>
        <dbReference type="EMBL" id="SNR74388.1"/>
    </source>
</evidence>
<dbReference type="Gene3D" id="3.40.190.10">
    <property type="entry name" value="Periplasmic binding protein-like II"/>
    <property type="match status" value="2"/>
</dbReference>
<evidence type="ECO:0000256" key="1">
    <source>
        <dbReference type="ARBA" id="ARBA00022729"/>
    </source>
</evidence>
<evidence type="ECO:0000256" key="5">
    <source>
        <dbReference type="ARBA" id="ARBA00023316"/>
    </source>
</evidence>
<dbReference type="AlphaFoldDB" id="A0A238YUC2"/>
<organism evidence="8 9">
    <name type="scientific">Methylobacillus rhizosphaerae</name>
    <dbReference type="NCBI Taxonomy" id="551994"/>
    <lineage>
        <taxon>Bacteria</taxon>
        <taxon>Pseudomonadati</taxon>
        <taxon>Pseudomonadota</taxon>
        <taxon>Betaproteobacteria</taxon>
        <taxon>Nitrosomonadales</taxon>
        <taxon>Methylophilaceae</taxon>
        <taxon>Methylobacillus</taxon>
    </lineage>
</organism>
<evidence type="ECO:0000256" key="6">
    <source>
        <dbReference type="HAMAP-Rule" id="MF_02016"/>
    </source>
</evidence>
<feature type="active site" evidence="6">
    <location>
        <position position="307"/>
    </location>
</feature>
<sequence precursor="true">MRSLVILLLVLLLMGCQESGSSLADPRTTKEIIVVTHSGPSTYYYSGNNQYAGLEYDLVRSFVRELGPEYSVKFLIVQNISQVIPALRKHKAHFAAADLSVTAARERMVKFTQPYQSVQQRIIYNTDRTRAPSSIKDLLNKHITVSSGTSYAESLRRLKGKEPQLHWSETSHANSDELMTQVAEGKLDFTIADNHLIALIQNYYPNLAASDLPLEVPEQIAWAFAKTGDPWLYEQANAFFTRIRKDGTLRNLIDRYYGHTDRLKPVDVTTFIQRSETLLPQYKRMFHDAQELTGLDWRLIAAVAYQESHWDRFNTSPTNVRGMMMLTEETADRLGVTDRLDARQSITAGARYIVMLKDSIPEGVAEPDRTWLALAAYNIGYAHLLDARTLATRLKLNPDRWVDVKKTLPLLSKDEYYSTLKFGFARGGAPVVFVESVRTYYKILALREPRHIPVFPSFELTDFSGFNNSLSQE</sequence>
<evidence type="ECO:0000256" key="4">
    <source>
        <dbReference type="ARBA" id="ARBA00023239"/>
    </source>
</evidence>
<dbReference type="CDD" id="cd01009">
    <property type="entry name" value="PBP2_YfhD_N"/>
    <property type="match status" value="1"/>
</dbReference>
<keyword evidence="4 6" id="KW-0456">Lyase</keyword>
<dbReference type="EMBL" id="FZOA01000003">
    <property type="protein sequence ID" value="SNR74388.1"/>
    <property type="molecule type" value="Genomic_DNA"/>
</dbReference>
<feature type="domain" description="Solute-binding protein family 3/N-terminal" evidence="7">
    <location>
        <begin position="31"/>
        <end position="260"/>
    </location>
</feature>
<dbReference type="GO" id="GO:0071555">
    <property type="term" value="P:cell wall organization"/>
    <property type="evidence" value="ECO:0007669"/>
    <property type="project" value="UniProtKB-KW"/>
</dbReference>
<dbReference type="CDD" id="cd13403">
    <property type="entry name" value="MLTF-like"/>
    <property type="match status" value="1"/>
</dbReference>
<evidence type="ECO:0000256" key="3">
    <source>
        <dbReference type="ARBA" id="ARBA00023237"/>
    </source>
</evidence>
<dbReference type="PROSITE" id="PS51257">
    <property type="entry name" value="PROKAR_LIPOPROTEIN"/>
    <property type="match status" value="1"/>
</dbReference>
<dbReference type="Pfam" id="PF01464">
    <property type="entry name" value="SLT"/>
    <property type="match status" value="1"/>
</dbReference>
<comment type="similarity">
    <text evidence="6">In the C-terminal section; belongs to the transglycosylase Slt family.</text>
</comment>
<keyword evidence="3 6" id="KW-0998">Cell outer membrane</keyword>
<keyword evidence="2 6" id="KW-0472">Membrane</keyword>
<dbReference type="GO" id="GO:0008933">
    <property type="term" value="F:peptidoglycan lytic transglycosylase activity"/>
    <property type="evidence" value="ECO:0007669"/>
    <property type="project" value="UniProtKB-UniRule"/>
</dbReference>
<dbReference type="InterPro" id="IPR023703">
    <property type="entry name" value="MltF"/>
</dbReference>
<dbReference type="GO" id="GO:0009279">
    <property type="term" value="C:cell outer membrane"/>
    <property type="evidence" value="ECO:0007669"/>
    <property type="project" value="UniProtKB-SubCell"/>
</dbReference>
<dbReference type="SUPFAM" id="SSF53955">
    <property type="entry name" value="Lysozyme-like"/>
    <property type="match status" value="1"/>
</dbReference>
<dbReference type="Gene3D" id="1.10.530.10">
    <property type="match status" value="1"/>
</dbReference>
<gene>
    <name evidence="6" type="primary">mltF</name>
    <name evidence="8" type="ORF">SAMN05192560_0828</name>
</gene>
<feature type="signal peptide" evidence="6">
    <location>
        <begin position="1"/>
        <end position="24"/>
    </location>
</feature>
<dbReference type="InterPro" id="IPR008258">
    <property type="entry name" value="Transglycosylase_SLT_dom_1"/>
</dbReference>
<dbReference type="NCBIfam" id="NF008112">
    <property type="entry name" value="PRK10859.1"/>
    <property type="match status" value="1"/>
</dbReference>
<comment type="function">
    <text evidence="6">Murein-degrading enzyme that degrades murein glycan strands and insoluble, high-molecular weight murein sacculi, with the concomitant formation of a 1,6-anhydromuramoyl product. Lytic transglycosylases (LTs) play an integral role in the metabolism of the peptidoglycan (PG) sacculus. Their lytic action creates space within the PG sacculus to allow for its expansion as well as for the insertion of various structures such as secretion systems and flagella.</text>
</comment>
<reference evidence="9" key="1">
    <citation type="submission" date="2017-06" db="EMBL/GenBank/DDBJ databases">
        <authorList>
            <person name="Varghese N."/>
            <person name="Submissions S."/>
        </authorList>
    </citation>
    <scope>NUCLEOTIDE SEQUENCE [LARGE SCALE GENOMIC DNA]</scope>
    <source>
        <strain evidence="9">Ca-68</strain>
    </source>
</reference>
<feature type="chain" id="PRO_5013408957" description="Membrane-bound lytic murein transglycosylase F" evidence="6">
    <location>
        <begin position="25"/>
        <end position="473"/>
    </location>
</feature>
<name>A0A238YUC2_9PROT</name>
<dbReference type="SMART" id="SM00062">
    <property type="entry name" value="PBPb"/>
    <property type="match status" value="1"/>
</dbReference>
<dbReference type="EC" id="4.2.2.n1" evidence="6"/>
<keyword evidence="1 6" id="KW-0732">Signal</keyword>
<dbReference type="SUPFAM" id="SSF53850">
    <property type="entry name" value="Periplasmic binding protein-like II"/>
    <property type="match status" value="1"/>
</dbReference>
<dbReference type="PANTHER" id="PTHR35936">
    <property type="entry name" value="MEMBRANE-BOUND LYTIC MUREIN TRANSGLYCOSYLASE F"/>
    <property type="match status" value="1"/>
</dbReference>
<keyword evidence="9" id="KW-1185">Reference proteome</keyword>
<keyword evidence="5 6" id="KW-0961">Cell wall biogenesis/degradation</keyword>
<proteinExistence type="inferred from homology"/>
<evidence type="ECO:0000313" key="9">
    <source>
        <dbReference type="Proteomes" id="UP000198305"/>
    </source>
</evidence>
<dbReference type="InterPro" id="IPR001638">
    <property type="entry name" value="Solute-binding_3/MltF_N"/>
</dbReference>
<dbReference type="InterPro" id="IPR023346">
    <property type="entry name" value="Lysozyme-like_dom_sf"/>
</dbReference>
<protein>
    <recommendedName>
        <fullName evidence="6">Membrane-bound lytic murein transglycosylase F</fullName>
        <ecNumber evidence="6">4.2.2.n1</ecNumber>
    </recommendedName>
    <alternativeName>
        <fullName evidence="6">Murein lyase F</fullName>
    </alternativeName>
</protein>
<dbReference type="OrthoDB" id="9815002at2"/>
<comment type="catalytic activity">
    <reaction evidence="6">
        <text>Exolytic cleavage of the (1-&gt;4)-beta-glycosidic linkage between N-acetylmuramic acid (MurNAc) and N-acetylglucosamine (GlcNAc) residues in peptidoglycan, from either the reducing or the non-reducing ends of the peptidoglycan chains, with concomitant formation of a 1,6-anhydrobond in the MurNAc residue.</text>
        <dbReference type="EC" id="4.2.2.n1"/>
    </reaction>
</comment>
<evidence type="ECO:0000256" key="2">
    <source>
        <dbReference type="ARBA" id="ARBA00023136"/>
    </source>
</evidence>
<evidence type="ECO:0000259" key="7">
    <source>
        <dbReference type="SMART" id="SM00062"/>
    </source>
</evidence>
<dbReference type="GO" id="GO:0016998">
    <property type="term" value="P:cell wall macromolecule catabolic process"/>
    <property type="evidence" value="ECO:0007669"/>
    <property type="project" value="UniProtKB-UniRule"/>
</dbReference>
<dbReference type="Pfam" id="PF00497">
    <property type="entry name" value="SBP_bac_3"/>
    <property type="match status" value="1"/>
</dbReference>
<dbReference type="PANTHER" id="PTHR35936:SF32">
    <property type="entry name" value="MEMBRANE-BOUND LYTIC MUREIN TRANSGLYCOSYLASE F"/>
    <property type="match status" value="1"/>
</dbReference>
<feature type="region of interest" description="LT domain" evidence="6">
    <location>
        <begin position="261"/>
        <end position="473"/>
    </location>
</feature>